<accession>A0ABM1F8J3</accession>
<evidence type="ECO:0000256" key="2">
    <source>
        <dbReference type="ARBA" id="ARBA00004477"/>
    </source>
</evidence>
<keyword evidence="16" id="KW-0325">Glycoprotein</keyword>
<evidence type="ECO:0000256" key="7">
    <source>
        <dbReference type="ARBA" id="ARBA00017659"/>
    </source>
</evidence>
<feature type="transmembrane region" description="Helical" evidence="21">
    <location>
        <begin position="290"/>
        <end position="308"/>
    </location>
</feature>
<feature type="transmembrane region" description="Helical" evidence="21">
    <location>
        <begin position="94"/>
        <end position="111"/>
    </location>
</feature>
<evidence type="ECO:0000256" key="9">
    <source>
        <dbReference type="ARBA" id="ARBA00022679"/>
    </source>
</evidence>
<evidence type="ECO:0000256" key="21">
    <source>
        <dbReference type="SAM" id="Phobius"/>
    </source>
</evidence>
<dbReference type="PANTHER" id="PTHR10571">
    <property type="entry name" value="UDP-N-ACETYLGLUCOSAMINE--DOLICHYL-PHOSPHATE N-ACETYLGLUCOSAMINEPHOSPHOTRANSFERASE"/>
    <property type="match status" value="1"/>
</dbReference>
<evidence type="ECO:0000256" key="4">
    <source>
        <dbReference type="ARBA" id="ARBA00009317"/>
    </source>
</evidence>
<feature type="transmembrane region" description="Helical" evidence="21">
    <location>
        <begin position="416"/>
        <end position="438"/>
    </location>
</feature>
<evidence type="ECO:0000256" key="19">
    <source>
        <dbReference type="ARBA" id="ARBA00044717"/>
    </source>
</evidence>
<comment type="similarity">
    <text evidence="4">Belongs to the glycosyltransferase 4 family.</text>
</comment>
<sequence>MPKSGQIDFLSFTPTRRRILHSSLGVGCNGSGFFRVMSVFWEDATGILAVNVAMSAAAFLVTWSVIPKFRDMFLMAGFFGVDMNKRGKEKIPESAGVIAGAIFLCVMFLFIPVPFHRHLTYDGAGPFPHNVFVEFITALLSICCMIFLGFADDALDLRWRHKLMLPTLATLPLLMVYLTNFNSTVIIVPKPFRLYFGHDVDLQILYYVYMGMLAVFCTNAINILSGLNGYEVGQSLTIAASIIIFNLSELSGECRDAHLFSLYIMIPYAAVTLALFYHNWYPSRVFVGDTFCYFSGMTFAVVGILGHFSKTMLLLFIPQAVNFVYSVPQLFHLLPCPRHRMPRLLDSEDKLTVSVVAVKRRDISFLGRATLKLFSALGIANVTEGAGEDGAFMQFDNLTLINLLLSFIGPTHERTLVVYLLLLQVSCSCVAFFVRYPLARIFYDA</sequence>
<evidence type="ECO:0000256" key="16">
    <source>
        <dbReference type="ARBA" id="ARBA00023180"/>
    </source>
</evidence>
<feature type="transmembrane region" description="Helical" evidence="21">
    <location>
        <begin position="163"/>
        <end position="184"/>
    </location>
</feature>
<comment type="subcellular location">
    <subcellularLocation>
        <location evidence="2">Endoplasmic reticulum membrane</location>
        <topology evidence="2">Multi-pass membrane protein</topology>
    </subcellularLocation>
</comment>
<evidence type="ECO:0000256" key="6">
    <source>
        <dbReference type="ARBA" id="ARBA00013225"/>
    </source>
</evidence>
<feature type="transmembrane region" description="Helical" evidence="21">
    <location>
        <begin position="47"/>
        <end position="66"/>
    </location>
</feature>
<evidence type="ECO:0000256" key="10">
    <source>
        <dbReference type="ARBA" id="ARBA00022692"/>
    </source>
</evidence>
<name>A0ABM1F8J3_PRICU</name>
<keyword evidence="10 21" id="KW-0812">Transmembrane</keyword>
<evidence type="ECO:0000256" key="11">
    <source>
        <dbReference type="ARBA" id="ARBA00022723"/>
    </source>
</evidence>
<evidence type="ECO:0000256" key="14">
    <source>
        <dbReference type="ARBA" id="ARBA00022989"/>
    </source>
</evidence>
<keyword evidence="12" id="KW-0256">Endoplasmic reticulum</keyword>
<keyword evidence="13" id="KW-0460">Magnesium</keyword>
<keyword evidence="23" id="KW-1185">Reference proteome</keyword>
<comment type="cofactor">
    <cofactor evidence="1">
        <name>Mg(2+)</name>
        <dbReference type="ChEBI" id="CHEBI:18420"/>
    </cofactor>
</comment>
<evidence type="ECO:0000256" key="20">
    <source>
        <dbReference type="ARBA" id="ARBA00045078"/>
    </source>
</evidence>
<gene>
    <name evidence="24" type="primary">LOC106820736</name>
</gene>
<evidence type="ECO:0000256" key="8">
    <source>
        <dbReference type="ARBA" id="ARBA00022676"/>
    </source>
</evidence>
<dbReference type="CDD" id="cd06855">
    <property type="entry name" value="GT_GPT_euk"/>
    <property type="match status" value="1"/>
</dbReference>
<comment type="function">
    <text evidence="19">UDP-N-acetylglucosamine--dolichyl-phosphate N-acetylglucosaminephosphotransferase that operates in the biosynthetic pathway of dolichol-linked oligosaccharides, the glycan precursors employed in protein asparagine (N)-glycosylation. The assembly of dolichol-linked oligosaccharides begins on the cytosolic side of the endoplasmic reticulum membrane and finishes in its lumen. The sequential addition of sugars to dolichol pyrophosphate produces dolichol-linked oligosaccharides containing fourteen sugars, including two GlcNAcs, nine mannoses and three glucoses. Once assembled, the oligosaccharide is transferred from the lipid to nascent proteins by oligosaccharyltransferases. Catalyzes the initial step of dolichol-linked oligosaccharide biosynthesis, transfering GlcNAc-1-P from cytosolic UDP-GlcNAc onto the carrier lipid dolichyl phosphate (P-dolichol), yielding GlcNAc-P-P-dolichol embedded in the cytoplasmic leaflet of the endoplasmic reticulum membrane.</text>
</comment>
<keyword evidence="11" id="KW-0479">Metal-binding</keyword>
<evidence type="ECO:0000259" key="22">
    <source>
        <dbReference type="Pfam" id="PF21383"/>
    </source>
</evidence>
<evidence type="ECO:0000313" key="24">
    <source>
        <dbReference type="RefSeq" id="XP_014680764.1"/>
    </source>
</evidence>
<keyword evidence="8" id="KW-0328">Glycosyltransferase</keyword>
<comment type="pathway">
    <text evidence="3">Protein modification; protein glycosylation.</text>
</comment>
<dbReference type="InterPro" id="IPR033895">
    <property type="entry name" value="GPT"/>
</dbReference>
<evidence type="ECO:0000256" key="13">
    <source>
        <dbReference type="ARBA" id="ARBA00022842"/>
    </source>
</evidence>
<keyword evidence="15 21" id="KW-0472">Membrane</keyword>
<keyword evidence="14 21" id="KW-1133">Transmembrane helix</keyword>
<dbReference type="PANTHER" id="PTHR10571:SF0">
    <property type="entry name" value="UDP-N-ACETYLGLUCOSAMINE--DOLICHYL-PHOSPHATE N-ACETYLGLUCOSAMINEPHOSPHOTRANSFERASE"/>
    <property type="match status" value="1"/>
</dbReference>
<dbReference type="EC" id="2.7.8.15" evidence="6"/>
<dbReference type="Pfam" id="PF00953">
    <property type="entry name" value="Glycos_transf_4"/>
    <property type="match status" value="1"/>
</dbReference>
<keyword evidence="9" id="KW-0808">Transferase</keyword>
<reference evidence="24" key="1">
    <citation type="submission" date="2025-08" db="UniProtKB">
        <authorList>
            <consortium name="RefSeq"/>
        </authorList>
    </citation>
    <scope>IDENTIFICATION</scope>
</reference>
<dbReference type="Pfam" id="PF21383">
    <property type="entry name" value="DPAGT1_ins"/>
    <property type="match status" value="1"/>
</dbReference>
<feature type="transmembrane region" description="Helical" evidence="21">
    <location>
        <begin position="131"/>
        <end position="151"/>
    </location>
</feature>
<feature type="domain" description="DPAGT1 insertion" evidence="22">
    <location>
        <begin position="359"/>
        <end position="397"/>
    </location>
</feature>
<feature type="transmembrane region" description="Helical" evidence="21">
    <location>
        <begin position="260"/>
        <end position="278"/>
    </location>
</feature>
<comment type="catalytic activity">
    <reaction evidence="20">
        <text>a di-trans,poly-cis-dolichyl phosphate + UDP-N-acetyl-alpha-D-glucosamine = an N-acetyl-alpha-D-glucosaminyl-diphospho-di-trans,poly-cis-dolichol + UMP</text>
        <dbReference type="Rhea" id="RHEA:13289"/>
        <dbReference type="Rhea" id="RHEA-COMP:19498"/>
        <dbReference type="Rhea" id="RHEA-COMP:19507"/>
        <dbReference type="ChEBI" id="CHEBI:57683"/>
        <dbReference type="ChEBI" id="CHEBI:57705"/>
        <dbReference type="ChEBI" id="CHEBI:57865"/>
        <dbReference type="ChEBI" id="CHEBI:58427"/>
        <dbReference type="EC" id="2.7.8.15"/>
    </reaction>
    <physiologicalReaction direction="left-to-right" evidence="20">
        <dbReference type="Rhea" id="RHEA:13290"/>
    </physiologicalReaction>
</comment>
<proteinExistence type="inferred from homology"/>
<evidence type="ECO:0000256" key="1">
    <source>
        <dbReference type="ARBA" id="ARBA00001946"/>
    </source>
</evidence>
<protein>
    <recommendedName>
        <fullName evidence="7">UDP-N-acetylglucosamine--dolichyl-phosphate N-acetylglucosaminephosphotransferase</fullName>
        <ecNumber evidence="6">2.7.8.15</ecNumber>
    </recommendedName>
    <alternativeName>
        <fullName evidence="17">GlcNAc-1-P transferase</fullName>
    </alternativeName>
    <alternativeName>
        <fullName evidence="18">N-acetylglucosamine-1-phosphate transferase</fullName>
    </alternativeName>
</protein>
<comment type="subunit">
    <text evidence="5">Homodimer.</text>
</comment>
<evidence type="ECO:0000256" key="5">
    <source>
        <dbReference type="ARBA" id="ARBA00011738"/>
    </source>
</evidence>
<evidence type="ECO:0000313" key="23">
    <source>
        <dbReference type="Proteomes" id="UP000695022"/>
    </source>
</evidence>
<evidence type="ECO:0000256" key="17">
    <source>
        <dbReference type="ARBA" id="ARBA00029567"/>
    </source>
</evidence>
<evidence type="ECO:0000256" key="12">
    <source>
        <dbReference type="ARBA" id="ARBA00022824"/>
    </source>
</evidence>
<organism evidence="23 24">
    <name type="scientific">Priapulus caudatus</name>
    <name type="common">Priapulid worm</name>
    <dbReference type="NCBI Taxonomy" id="37621"/>
    <lineage>
        <taxon>Eukaryota</taxon>
        <taxon>Metazoa</taxon>
        <taxon>Ecdysozoa</taxon>
        <taxon>Scalidophora</taxon>
        <taxon>Priapulida</taxon>
        <taxon>Priapulimorpha</taxon>
        <taxon>Priapulimorphida</taxon>
        <taxon>Priapulidae</taxon>
        <taxon>Priapulus</taxon>
    </lineage>
</organism>
<evidence type="ECO:0000256" key="15">
    <source>
        <dbReference type="ARBA" id="ARBA00023136"/>
    </source>
</evidence>
<dbReference type="Proteomes" id="UP000695022">
    <property type="component" value="Unplaced"/>
</dbReference>
<dbReference type="RefSeq" id="XP_014680764.1">
    <property type="nucleotide sequence ID" value="XM_014825278.1"/>
</dbReference>
<dbReference type="GeneID" id="106820736"/>
<dbReference type="InterPro" id="IPR048439">
    <property type="entry name" value="DPAGT1_ins"/>
</dbReference>
<evidence type="ECO:0000256" key="18">
    <source>
        <dbReference type="ARBA" id="ARBA00033238"/>
    </source>
</evidence>
<feature type="transmembrane region" description="Helical" evidence="21">
    <location>
        <begin position="204"/>
        <end position="225"/>
    </location>
</feature>
<dbReference type="InterPro" id="IPR000715">
    <property type="entry name" value="Glycosyl_transferase_4"/>
</dbReference>
<evidence type="ECO:0000256" key="3">
    <source>
        <dbReference type="ARBA" id="ARBA00004922"/>
    </source>
</evidence>